<dbReference type="InterPro" id="IPR001547">
    <property type="entry name" value="Glyco_hydro_5"/>
</dbReference>
<evidence type="ECO:0000256" key="2">
    <source>
        <dbReference type="ARBA" id="ARBA00023295"/>
    </source>
</evidence>
<feature type="domain" description="Glycoside hydrolase family 5" evidence="4">
    <location>
        <begin position="82"/>
        <end position="287"/>
    </location>
</feature>
<evidence type="ECO:0000313" key="5">
    <source>
        <dbReference type="EMBL" id="MDG3006158.1"/>
    </source>
</evidence>
<dbReference type="EMBL" id="JARRAG010000002">
    <property type="protein sequence ID" value="MDG3006158.1"/>
    <property type="molecule type" value="Genomic_DNA"/>
</dbReference>
<keyword evidence="2 3" id="KW-0326">Glycosidase</keyword>
<sequence>MPDRRLAALAILAATCLATTAQTRGEGPEKSPLARIRVSEDRKHFVLDGSNRRFVLWGVNYDHDDAGRLLEDYWADEWAKVVEDFREIKDLGANVVRIHLQTGRFLKSADAADEGSLKRLGDLIRLAESTRLYLDVTGLGCYHEKDVPVWYDALDEAARWDAQAVFWKAVAGVCKDSPAVFCYDLMNEPIASGGEDEKDWLPGEPLGDMHFVQRLTIDVKGRTNEQIAGAWVKRLSSAIKEVDDRRPITVGEIPWAQVFKGAKPLFQDPEVGKPLDFVAVHFYPKAGKLDETLEALKVYEVGKPLVIEEIFPLGASLEETETFLDRSRAHVDGWISFYWGRTIPECEQAADLPHAVTAAWLKRLRALAPADSRLEVVVP</sequence>
<comment type="similarity">
    <text evidence="3">Belongs to the glycosyl hydrolase 5 (cellulase A) family.</text>
</comment>
<keyword evidence="1 3" id="KW-0378">Hydrolase</keyword>
<keyword evidence="6" id="KW-1185">Reference proteome</keyword>
<name>A0ABT6FF03_9BACT</name>
<evidence type="ECO:0000256" key="1">
    <source>
        <dbReference type="ARBA" id="ARBA00022801"/>
    </source>
</evidence>
<dbReference type="RefSeq" id="WP_277862459.1">
    <property type="nucleotide sequence ID" value="NZ_JARRAG010000002.1"/>
</dbReference>
<organism evidence="5 6">
    <name type="scientific">Paludisphaera mucosa</name>
    <dbReference type="NCBI Taxonomy" id="3030827"/>
    <lineage>
        <taxon>Bacteria</taxon>
        <taxon>Pseudomonadati</taxon>
        <taxon>Planctomycetota</taxon>
        <taxon>Planctomycetia</taxon>
        <taxon>Isosphaerales</taxon>
        <taxon>Isosphaeraceae</taxon>
        <taxon>Paludisphaera</taxon>
    </lineage>
</organism>
<proteinExistence type="inferred from homology"/>
<evidence type="ECO:0000313" key="6">
    <source>
        <dbReference type="Proteomes" id="UP001216907"/>
    </source>
</evidence>
<evidence type="ECO:0000256" key="3">
    <source>
        <dbReference type="RuleBase" id="RU361153"/>
    </source>
</evidence>
<comment type="caution">
    <text evidence="5">The sequence shown here is derived from an EMBL/GenBank/DDBJ whole genome shotgun (WGS) entry which is preliminary data.</text>
</comment>
<reference evidence="5 6" key="1">
    <citation type="submission" date="2023-03" db="EMBL/GenBank/DDBJ databases">
        <title>Paludisphaera mucosa sp. nov. a novel planctomycete from northern fen.</title>
        <authorList>
            <person name="Ivanova A."/>
        </authorList>
    </citation>
    <scope>NUCLEOTIDE SEQUENCE [LARGE SCALE GENOMIC DNA]</scope>
    <source>
        <strain evidence="5 6">Pla2</strain>
    </source>
</reference>
<protein>
    <submittedName>
        <fullName evidence="5">Cellulase family glycosylhydrolase</fullName>
    </submittedName>
</protein>
<gene>
    <name evidence="5" type="ORF">PZE19_20490</name>
</gene>
<dbReference type="Proteomes" id="UP001216907">
    <property type="component" value="Unassembled WGS sequence"/>
</dbReference>
<dbReference type="Gene3D" id="3.20.20.80">
    <property type="entry name" value="Glycosidases"/>
    <property type="match status" value="1"/>
</dbReference>
<evidence type="ECO:0000259" key="4">
    <source>
        <dbReference type="Pfam" id="PF00150"/>
    </source>
</evidence>
<dbReference type="SUPFAM" id="SSF51445">
    <property type="entry name" value="(Trans)glycosidases"/>
    <property type="match status" value="1"/>
</dbReference>
<accession>A0ABT6FF03</accession>
<dbReference type="Pfam" id="PF00150">
    <property type="entry name" value="Cellulase"/>
    <property type="match status" value="1"/>
</dbReference>
<dbReference type="InterPro" id="IPR017853">
    <property type="entry name" value="GH"/>
</dbReference>